<dbReference type="Proteomes" id="UP001344447">
    <property type="component" value="Unassembled WGS sequence"/>
</dbReference>
<dbReference type="GO" id="GO:0003950">
    <property type="term" value="F:NAD+ poly-ADP-ribosyltransferase activity"/>
    <property type="evidence" value="ECO:0007669"/>
    <property type="project" value="TreeGrafter"/>
</dbReference>
<proteinExistence type="predicted"/>
<protein>
    <recommendedName>
        <fullName evidence="3">PARP</fullName>
    </recommendedName>
</protein>
<name>A0AAN7TT70_9MYCE</name>
<comment type="caution">
    <text evidence="1">The sequence shown here is derived from an EMBL/GenBank/DDBJ whole genome shotgun (WGS) entry which is preliminary data.</text>
</comment>
<evidence type="ECO:0000313" key="2">
    <source>
        <dbReference type="Proteomes" id="UP001344447"/>
    </source>
</evidence>
<dbReference type="Gene3D" id="3.90.228.10">
    <property type="match status" value="1"/>
</dbReference>
<dbReference type="AlphaFoldDB" id="A0AAN7TT70"/>
<dbReference type="InterPro" id="IPR051712">
    <property type="entry name" value="ARTD-AVP"/>
</dbReference>
<dbReference type="GO" id="GO:1990404">
    <property type="term" value="F:NAD+-protein mono-ADP-ribosyltransferase activity"/>
    <property type="evidence" value="ECO:0007669"/>
    <property type="project" value="TreeGrafter"/>
</dbReference>
<gene>
    <name evidence="1" type="ORF">RB653_010517</name>
</gene>
<keyword evidence="2" id="KW-1185">Reference proteome</keyword>
<accession>A0AAN7TT70</accession>
<sequence length="158" mass="18259">MSVLYSPIRDQTQEIQLHDLDKNSDEYRFVAGNFNKTVSCPVKLIQVVYNKKLWDNYFKQISKSNSSSVHEVFAFHGTRKNDPSLIYTHGLLKERTVGGLYFAANSNTSNGFLHKMVIPPFNNQIFMCRILVPLSQVTSQIHVIKNNLDHYPQYLISY</sequence>
<dbReference type="PANTHER" id="PTHR45740:SF2">
    <property type="entry name" value="POLY [ADP-RIBOSE] POLYMERASE"/>
    <property type="match status" value="1"/>
</dbReference>
<dbReference type="PANTHER" id="PTHR45740">
    <property type="entry name" value="POLY [ADP-RIBOSE] POLYMERASE"/>
    <property type="match status" value="1"/>
</dbReference>
<evidence type="ECO:0008006" key="3">
    <source>
        <dbReference type="Google" id="ProtNLM"/>
    </source>
</evidence>
<dbReference type="EMBL" id="JAVFKY010000006">
    <property type="protein sequence ID" value="KAK5575260.1"/>
    <property type="molecule type" value="Genomic_DNA"/>
</dbReference>
<evidence type="ECO:0000313" key="1">
    <source>
        <dbReference type="EMBL" id="KAK5575260.1"/>
    </source>
</evidence>
<reference evidence="1 2" key="1">
    <citation type="submission" date="2023-11" db="EMBL/GenBank/DDBJ databases">
        <title>Dfirmibasis_genome.</title>
        <authorList>
            <person name="Edelbroek B."/>
            <person name="Kjellin J."/>
            <person name="Jerlstrom-Hultqvist J."/>
            <person name="Soderbom F."/>
        </authorList>
    </citation>
    <scope>NUCLEOTIDE SEQUENCE [LARGE SCALE GENOMIC DNA]</scope>
    <source>
        <strain evidence="1 2">TNS-C-14</strain>
    </source>
</reference>
<dbReference type="SUPFAM" id="SSF56399">
    <property type="entry name" value="ADP-ribosylation"/>
    <property type="match status" value="1"/>
</dbReference>
<dbReference type="GO" id="GO:0005634">
    <property type="term" value="C:nucleus"/>
    <property type="evidence" value="ECO:0007669"/>
    <property type="project" value="TreeGrafter"/>
</dbReference>
<organism evidence="1 2">
    <name type="scientific">Dictyostelium firmibasis</name>
    <dbReference type="NCBI Taxonomy" id="79012"/>
    <lineage>
        <taxon>Eukaryota</taxon>
        <taxon>Amoebozoa</taxon>
        <taxon>Evosea</taxon>
        <taxon>Eumycetozoa</taxon>
        <taxon>Dictyostelia</taxon>
        <taxon>Dictyosteliales</taxon>
        <taxon>Dictyosteliaceae</taxon>
        <taxon>Dictyostelium</taxon>
    </lineage>
</organism>